<dbReference type="STRING" id="7176.B0W4Q3"/>
<feature type="transmembrane region" description="Helical" evidence="2">
    <location>
        <begin position="12"/>
        <end position="31"/>
    </location>
</feature>
<evidence type="ECO:0000313" key="3">
    <source>
        <dbReference type="EMBL" id="EDS33898.1"/>
    </source>
</evidence>
<keyword evidence="2" id="KW-1133">Transmembrane helix</keyword>
<proteinExistence type="predicted"/>
<accession>B0W4Q3</accession>
<dbReference type="eggNOG" id="KOG2353">
    <property type="taxonomic scope" value="Eukaryota"/>
</dbReference>
<feature type="region of interest" description="Disordered" evidence="1">
    <location>
        <begin position="136"/>
        <end position="204"/>
    </location>
</feature>
<feature type="compositionally biased region" description="Polar residues" evidence="1">
    <location>
        <begin position="191"/>
        <end position="204"/>
    </location>
</feature>
<keyword evidence="2" id="KW-0472">Membrane</keyword>
<dbReference type="AlphaFoldDB" id="B0W4Q3"/>
<gene>
    <name evidence="4" type="primary">6033210</name>
    <name evidence="3" type="ORF">CpipJ_CPIJ001910</name>
</gene>
<dbReference type="Proteomes" id="UP000002320">
    <property type="component" value="Unassembled WGS sequence"/>
</dbReference>
<dbReference type="VEuPathDB" id="VectorBase:CPIJ001910"/>
<dbReference type="EnsemblMetazoa" id="CPIJ001910-RA">
    <property type="protein sequence ID" value="CPIJ001910-PA"/>
    <property type="gene ID" value="CPIJ001910"/>
</dbReference>
<reference evidence="4" key="2">
    <citation type="submission" date="2020-05" db="UniProtKB">
        <authorList>
            <consortium name="EnsemblMetazoa"/>
        </authorList>
    </citation>
    <scope>IDENTIFICATION</scope>
    <source>
        <strain evidence="4">JHB</strain>
    </source>
</reference>
<dbReference type="HOGENOM" id="CLU_1246449_0_0_1"/>
<keyword evidence="5" id="KW-1185">Reference proteome</keyword>
<dbReference type="VEuPathDB" id="VectorBase:CQUJHB010127"/>
<dbReference type="EMBL" id="DS231838">
    <property type="protein sequence ID" value="EDS33898.1"/>
    <property type="molecule type" value="Genomic_DNA"/>
</dbReference>
<reference evidence="3" key="1">
    <citation type="submission" date="2007-03" db="EMBL/GenBank/DDBJ databases">
        <title>Annotation of Culex pipiens quinquefasciatus.</title>
        <authorList>
            <consortium name="The Broad Institute Genome Sequencing Platform"/>
            <person name="Atkinson P.W."/>
            <person name="Hemingway J."/>
            <person name="Christensen B.M."/>
            <person name="Higgs S."/>
            <person name="Kodira C."/>
            <person name="Hannick L."/>
            <person name="Megy K."/>
            <person name="O'Leary S."/>
            <person name="Pearson M."/>
            <person name="Haas B.J."/>
            <person name="Mauceli E."/>
            <person name="Wortman J.R."/>
            <person name="Lee N.H."/>
            <person name="Guigo R."/>
            <person name="Stanke M."/>
            <person name="Alvarado L."/>
            <person name="Amedeo P."/>
            <person name="Antoine C.H."/>
            <person name="Arensburger P."/>
            <person name="Bidwell S.L."/>
            <person name="Crawford M."/>
            <person name="Camaro F."/>
            <person name="Devon K."/>
            <person name="Engels R."/>
            <person name="Hammond M."/>
            <person name="Howarth C."/>
            <person name="Koehrsen M."/>
            <person name="Lawson D."/>
            <person name="Montgomery P."/>
            <person name="Nene V."/>
            <person name="Nusbaum C."/>
            <person name="Puiu D."/>
            <person name="Romero-Severson J."/>
            <person name="Severson D.W."/>
            <person name="Shumway M."/>
            <person name="Sisk P."/>
            <person name="Stolte C."/>
            <person name="Zeng Q."/>
            <person name="Eisenstadt E."/>
            <person name="Fraser-Liggett C."/>
            <person name="Strausberg R."/>
            <person name="Galagan J."/>
            <person name="Birren B."/>
            <person name="Collins F.H."/>
        </authorList>
    </citation>
    <scope>NUCLEOTIDE SEQUENCE [LARGE SCALE GENOMIC DNA]</scope>
    <source>
        <strain evidence="3">JHB</strain>
    </source>
</reference>
<keyword evidence="2" id="KW-0812">Transmembrane</keyword>
<organism>
    <name type="scientific">Culex quinquefasciatus</name>
    <name type="common">Southern house mosquito</name>
    <name type="synonym">Culex pungens</name>
    <dbReference type="NCBI Taxonomy" id="7176"/>
    <lineage>
        <taxon>Eukaryota</taxon>
        <taxon>Metazoa</taxon>
        <taxon>Ecdysozoa</taxon>
        <taxon>Arthropoda</taxon>
        <taxon>Hexapoda</taxon>
        <taxon>Insecta</taxon>
        <taxon>Pterygota</taxon>
        <taxon>Neoptera</taxon>
        <taxon>Endopterygota</taxon>
        <taxon>Diptera</taxon>
        <taxon>Nematocera</taxon>
        <taxon>Culicoidea</taxon>
        <taxon>Culicidae</taxon>
        <taxon>Culicinae</taxon>
        <taxon>Culicini</taxon>
        <taxon>Culex</taxon>
        <taxon>Culex</taxon>
    </lineage>
</organism>
<feature type="compositionally biased region" description="Polar residues" evidence="1">
    <location>
        <begin position="146"/>
        <end position="168"/>
    </location>
</feature>
<dbReference type="KEGG" id="cqu:CpipJ_CPIJ001910"/>
<evidence type="ECO:0000313" key="5">
    <source>
        <dbReference type="Proteomes" id="UP000002320"/>
    </source>
</evidence>
<sequence>MESVLPPAYSAIGPVAGAILALCLVVGFAIAEASDQLYDDLVADHCNGLPLSRFDIEDHSPPDDCDISRTNAKQNLLMNNQNNANYMIFPSVTSPYQMSSNYRRPNAGSSDHGYSTMTHHEESEHLCLSNAEPVAPNASAGKRLSMSDSASINTSVSSPYSNHQNFLSHNGKLKPTGIGGDSEEQQKLYDPSQTVLPSPSSVSRTGHHILVPVTVHRNMDVS</sequence>
<protein>
    <submittedName>
        <fullName evidence="3 4">Dihydropyridine-sensitive l-type calcium channel</fullName>
    </submittedName>
</protein>
<evidence type="ECO:0000256" key="2">
    <source>
        <dbReference type="SAM" id="Phobius"/>
    </source>
</evidence>
<dbReference type="InParanoid" id="B0W4Q3"/>
<dbReference type="OrthoDB" id="2150145at2759"/>
<evidence type="ECO:0000313" key="4">
    <source>
        <dbReference type="EnsemblMetazoa" id="CPIJ001910-PA"/>
    </source>
</evidence>
<evidence type="ECO:0000256" key="1">
    <source>
        <dbReference type="SAM" id="MobiDB-lite"/>
    </source>
</evidence>
<name>B0W4Q3_CULQU</name>